<name>A0ABN7NSQ5_TIMPD</name>
<gene>
    <name evidence="1" type="ORF">TPAB3V08_LOCUS3004</name>
</gene>
<comment type="caution">
    <text evidence="1">The sequence shown here is derived from an EMBL/GenBank/DDBJ whole genome shotgun (WGS) entry which is preliminary data.</text>
</comment>
<dbReference type="Proteomes" id="UP001153148">
    <property type="component" value="Unassembled WGS sequence"/>
</dbReference>
<reference evidence="1" key="1">
    <citation type="submission" date="2021-03" db="EMBL/GenBank/DDBJ databases">
        <authorList>
            <person name="Tran Van P."/>
        </authorList>
    </citation>
    <scope>NUCLEOTIDE SEQUENCE</scope>
</reference>
<proteinExistence type="predicted"/>
<accession>A0ABN7NSQ5</accession>
<protein>
    <submittedName>
        <fullName evidence="1">Uncharacterized protein</fullName>
    </submittedName>
</protein>
<feature type="non-terminal residue" evidence="1">
    <location>
        <position position="134"/>
    </location>
</feature>
<evidence type="ECO:0000313" key="2">
    <source>
        <dbReference type="Proteomes" id="UP001153148"/>
    </source>
</evidence>
<keyword evidence="2" id="KW-1185">Reference proteome</keyword>
<sequence length="134" mass="15270">MPGMEDNKKEPHFSMVYNRAIDEVWYQRAVEQHEFEPDCFVYSVPFDAAVKPTILHMNKKIKLIIFTTIKYASTVGKATIFLKSVVLKLGSAKLTTHQQLAAKQPVSHNRGTASSVHAPLQLFMFLRDYSSVIR</sequence>
<evidence type="ECO:0000313" key="1">
    <source>
        <dbReference type="EMBL" id="CAG2056006.1"/>
    </source>
</evidence>
<organism evidence="1 2">
    <name type="scientific">Timema podura</name>
    <name type="common">Walking stick</name>
    <dbReference type="NCBI Taxonomy" id="61482"/>
    <lineage>
        <taxon>Eukaryota</taxon>
        <taxon>Metazoa</taxon>
        <taxon>Ecdysozoa</taxon>
        <taxon>Arthropoda</taxon>
        <taxon>Hexapoda</taxon>
        <taxon>Insecta</taxon>
        <taxon>Pterygota</taxon>
        <taxon>Neoptera</taxon>
        <taxon>Polyneoptera</taxon>
        <taxon>Phasmatodea</taxon>
        <taxon>Timematodea</taxon>
        <taxon>Timematoidea</taxon>
        <taxon>Timematidae</taxon>
        <taxon>Timema</taxon>
    </lineage>
</organism>
<dbReference type="EMBL" id="CAJPIN010003231">
    <property type="protein sequence ID" value="CAG2056006.1"/>
    <property type="molecule type" value="Genomic_DNA"/>
</dbReference>